<dbReference type="InterPro" id="IPR036390">
    <property type="entry name" value="WH_DNA-bd_sf"/>
</dbReference>
<dbReference type="PANTHER" id="PTHR33164:SF43">
    <property type="entry name" value="HTH-TYPE TRANSCRIPTIONAL REPRESSOR YETL"/>
    <property type="match status" value="1"/>
</dbReference>
<dbReference type="InterPro" id="IPR039422">
    <property type="entry name" value="MarR/SlyA-like"/>
</dbReference>
<gene>
    <name evidence="2" type="ORF">SAMN03080610_01341</name>
</gene>
<accession>A0A1G5N1G7</accession>
<dbReference type="STRING" id="1120955.SAMN03080610_01341"/>
<evidence type="ECO:0000313" key="3">
    <source>
        <dbReference type="Proteomes" id="UP000199347"/>
    </source>
</evidence>
<sequence length="162" mass="17621">MYAVMFEKAPYPFDHPLNALVLEVFRLNGALIASGDALVRPLGLTSARWQVMGSVAQGRGGFSVAQLARNMGLTRQSVQRIVDELVDDGIFELADNPHHKRAKLVRLTEKGEALFAEATARWLPHAEDLASVLAPGELARLTELLAQLRARLEQGPISGGGR</sequence>
<reference evidence="2 3" key="1">
    <citation type="submission" date="2016-10" db="EMBL/GenBank/DDBJ databases">
        <authorList>
            <person name="de Groot N.N."/>
        </authorList>
    </citation>
    <scope>NUCLEOTIDE SEQUENCE [LARGE SCALE GENOMIC DNA]</scope>
    <source>
        <strain evidence="2 3">DSM 2698</strain>
    </source>
</reference>
<dbReference type="InterPro" id="IPR036388">
    <property type="entry name" value="WH-like_DNA-bd_sf"/>
</dbReference>
<dbReference type="SUPFAM" id="SSF46785">
    <property type="entry name" value="Winged helix' DNA-binding domain"/>
    <property type="match status" value="1"/>
</dbReference>
<name>A0A1G5N1G7_AFIMA</name>
<dbReference type="GO" id="GO:0003700">
    <property type="term" value="F:DNA-binding transcription factor activity"/>
    <property type="evidence" value="ECO:0007669"/>
    <property type="project" value="InterPro"/>
</dbReference>
<dbReference type="Pfam" id="PF12802">
    <property type="entry name" value="MarR_2"/>
    <property type="match status" value="1"/>
</dbReference>
<dbReference type="AlphaFoldDB" id="A0A1G5N1G7"/>
<dbReference type="PROSITE" id="PS50995">
    <property type="entry name" value="HTH_MARR_2"/>
    <property type="match status" value="1"/>
</dbReference>
<dbReference type="InterPro" id="IPR000835">
    <property type="entry name" value="HTH_MarR-typ"/>
</dbReference>
<protein>
    <submittedName>
        <fullName evidence="2">Transcriptional regulator, MarR family</fullName>
    </submittedName>
</protein>
<dbReference type="SMART" id="SM00347">
    <property type="entry name" value="HTH_MARR"/>
    <property type="match status" value="1"/>
</dbReference>
<organism evidence="2 3">
    <name type="scientific">Afifella marina DSM 2698</name>
    <dbReference type="NCBI Taxonomy" id="1120955"/>
    <lineage>
        <taxon>Bacteria</taxon>
        <taxon>Pseudomonadati</taxon>
        <taxon>Pseudomonadota</taxon>
        <taxon>Alphaproteobacteria</taxon>
        <taxon>Hyphomicrobiales</taxon>
        <taxon>Afifellaceae</taxon>
        <taxon>Afifella</taxon>
    </lineage>
</organism>
<evidence type="ECO:0000313" key="2">
    <source>
        <dbReference type="EMBL" id="SCZ31202.1"/>
    </source>
</evidence>
<dbReference type="PANTHER" id="PTHR33164">
    <property type="entry name" value="TRANSCRIPTIONAL REGULATOR, MARR FAMILY"/>
    <property type="match status" value="1"/>
</dbReference>
<dbReference type="PRINTS" id="PR00598">
    <property type="entry name" value="HTHMARR"/>
</dbReference>
<dbReference type="Proteomes" id="UP000199347">
    <property type="component" value="Unassembled WGS sequence"/>
</dbReference>
<feature type="domain" description="HTH marR-type" evidence="1">
    <location>
        <begin position="17"/>
        <end position="150"/>
    </location>
</feature>
<dbReference type="EMBL" id="FMVW01000002">
    <property type="protein sequence ID" value="SCZ31202.1"/>
    <property type="molecule type" value="Genomic_DNA"/>
</dbReference>
<evidence type="ECO:0000259" key="1">
    <source>
        <dbReference type="PROSITE" id="PS50995"/>
    </source>
</evidence>
<keyword evidence="3" id="KW-1185">Reference proteome</keyword>
<proteinExistence type="predicted"/>
<dbReference type="GO" id="GO:0006950">
    <property type="term" value="P:response to stress"/>
    <property type="evidence" value="ECO:0007669"/>
    <property type="project" value="TreeGrafter"/>
</dbReference>
<dbReference type="Gene3D" id="1.10.10.10">
    <property type="entry name" value="Winged helix-like DNA-binding domain superfamily/Winged helix DNA-binding domain"/>
    <property type="match status" value="1"/>
</dbReference>